<evidence type="ECO:0000313" key="1">
    <source>
        <dbReference type="EMBL" id="SMH36041.1"/>
    </source>
</evidence>
<gene>
    <name evidence="1" type="ORF">SAMN02982922_1680</name>
</gene>
<accession>A0A1X7NFE2</accession>
<evidence type="ECO:0000313" key="2">
    <source>
        <dbReference type="Proteomes" id="UP000193083"/>
    </source>
</evidence>
<evidence type="ECO:0008006" key="3">
    <source>
        <dbReference type="Google" id="ProtNLM"/>
    </source>
</evidence>
<dbReference type="Proteomes" id="UP000193083">
    <property type="component" value="Unassembled WGS sequence"/>
</dbReference>
<name>A0A1X7NFE2_9HYPH</name>
<proteinExistence type="predicted"/>
<dbReference type="EMBL" id="FXBL01000004">
    <property type="protein sequence ID" value="SMH36041.1"/>
    <property type="molecule type" value="Genomic_DNA"/>
</dbReference>
<organism evidence="1 2">
    <name type="scientific">Mesorhizobium australicum</name>
    <dbReference type="NCBI Taxonomy" id="536018"/>
    <lineage>
        <taxon>Bacteria</taxon>
        <taxon>Pseudomonadati</taxon>
        <taxon>Pseudomonadota</taxon>
        <taxon>Alphaproteobacteria</taxon>
        <taxon>Hyphomicrobiales</taxon>
        <taxon>Phyllobacteriaceae</taxon>
        <taxon>Mesorhizobium</taxon>
    </lineage>
</organism>
<protein>
    <recommendedName>
        <fullName evidence="3">Helix-turn-helix domain-containing protein</fullName>
    </recommendedName>
</protein>
<sequence length="66" mass="7611">MRDLSDIEDDDPITLTEASEVVLRGAVSVSTLRAEIRRGNLSVERIGKNLFTTRTYIKQMRERCRQ</sequence>
<dbReference type="AlphaFoldDB" id="A0A1X7NFE2"/>
<reference evidence="1 2" key="1">
    <citation type="submission" date="2017-04" db="EMBL/GenBank/DDBJ databases">
        <authorList>
            <person name="Afonso C.L."/>
            <person name="Miller P.J."/>
            <person name="Scott M.A."/>
            <person name="Spackman E."/>
            <person name="Goraichik I."/>
            <person name="Dimitrov K.M."/>
            <person name="Suarez D.L."/>
            <person name="Swayne D.E."/>
        </authorList>
    </citation>
    <scope>NUCLEOTIDE SEQUENCE [LARGE SCALE GENOMIC DNA]</scope>
    <source>
        <strain evidence="1 2">B5P</strain>
    </source>
</reference>
<keyword evidence="2" id="KW-1185">Reference proteome</keyword>